<proteinExistence type="predicted"/>
<dbReference type="Pfam" id="PF24281">
    <property type="entry name" value="HVO_2928_N"/>
    <property type="match status" value="1"/>
</dbReference>
<protein>
    <submittedName>
        <fullName evidence="5">DNA binding protein with HTH domain</fullName>
    </submittedName>
</protein>
<evidence type="ECO:0000313" key="6">
    <source>
        <dbReference type="Proteomes" id="UP000291097"/>
    </source>
</evidence>
<keyword evidence="1" id="KW-0805">Transcription regulation</keyword>
<evidence type="ECO:0000259" key="3">
    <source>
        <dbReference type="Pfam" id="PF04967"/>
    </source>
</evidence>
<dbReference type="InterPro" id="IPR056529">
    <property type="entry name" value="HVO_2928_N"/>
</dbReference>
<accession>A0A482YAV2</accession>
<dbReference type="InterPro" id="IPR007050">
    <property type="entry name" value="HTH_bacterioopsin"/>
</dbReference>
<keyword evidence="2" id="KW-0804">Transcription</keyword>
<evidence type="ECO:0000256" key="2">
    <source>
        <dbReference type="ARBA" id="ARBA00023163"/>
    </source>
</evidence>
<name>A0A482YAV2_9EURY</name>
<dbReference type="EMBL" id="SHMP01000005">
    <property type="protein sequence ID" value="RZV08555.1"/>
    <property type="molecule type" value="Genomic_DNA"/>
</dbReference>
<dbReference type="PANTHER" id="PTHR34236">
    <property type="entry name" value="DIMETHYL SULFOXIDE REDUCTASE TRANSCRIPTIONAL ACTIVATOR"/>
    <property type="match status" value="1"/>
</dbReference>
<sequence length="255" mass="29200">MVYYHMRELTFALEYQDGVDPVMDAFMEYPTLSSDSIASCVRRDRLWCIERFVGPETALDRIERLRLEADTPTEKMTETDCGAVRQHEVLERSSTTLVFYSFLKRLHTCNSVAALAARHLDLGLVFQSQRRGNCHEWRLLMPSDENVDVFSEKAQTHLDDGVRFTIGRLGDAEQLNYDSLATVSMPREQRATLRAAIEHGYYETPREITISELAAVLDVPQSTVSYRLRQAEAQLAKGYLHRSDETFRTQAAHST</sequence>
<dbReference type="Proteomes" id="UP000291097">
    <property type="component" value="Unassembled WGS sequence"/>
</dbReference>
<evidence type="ECO:0000313" key="5">
    <source>
        <dbReference type="EMBL" id="RZV08555.1"/>
    </source>
</evidence>
<evidence type="ECO:0000256" key="1">
    <source>
        <dbReference type="ARBA" id="ARBA00023015"/>
    </source>
</evidence>
<reference evidence="5 6" key="1">
    <citation type="submission" date="2019-02" db="EMBL/GenBank/DDBJ databases">
        <title>Genomic Encyclopedia of Archaeal and Bacterial Type Strains, Phase II (KMG-II): from individual species to whole genera.</title>
        <authorList>
            <person name="Goeker M."/>
        </authorList>
    </citation>
    <scope>NUCLEOTIDE SEQUENCE [LARGE SCALE GENOMIC DNA]</scope>
    <source>
        <strain evidence="5 6">DSM 18328</strain>
    </source>
</reference>
<feature type="domain" description="HTH bat-type" evidence="3">
    <location>
        <begin position="189"/>
        <end position="236"/>
    </location>
</feature>
<dbReference type="Pfam" id="PF04967">
    <property type="entry name" value="HTH_10"/>
    <property type="match status" value="1"/>
</dbReference>
<evidence type="ECO:0000259" key="4">
    <source>
        <dbReference type="Pfam" id="PF24281"/>
    </source>
</evidence>
<dbReference type="PANTHER" id="PTHR34236:SF1">
    <property type="entry name" value="DIMETHYL SULFOXIDE REDUCTASE TRANSCRIPTIONAL ACTIVATOR"/>
    <property type="match status" value="1"/>
</dbReference>
<gene>
    <name evidence="5" type="ORF">BDK88_2627</name>
</gene>
<comment type="caution">
    <text evidence="5">The sequence shown here is derived from an EMBL/GenBank/DDBJ whole genome shotgun (WGS) entry which is preliminary data.</text>
</comment>
<organism evidence="5 6">
    <name type="scientific">Natrinema hispanicum</name>
    <dbReference type="NCBI Taxonomy" id="392421"/>
    <lineage>
        <taxon>Archaea</taxon>
        <taxon>Methanobacteriati</taxon>
        <taxon>Methanobacteriota</taxon>
        <taxon>Stenosarchaea group</taxon>
        <taxon>Halobacteria</taxon>
        <taxon>Halobacteriales</taxon>
        <taxon>Natrialbaceae</taxon>
        <taxon>Natrinema</taxon>
    </lineage>
</organism>
<feature type="domain" description="HVO-2928 N-terminal" evidence="4">
    <location>
        <begin position="8"/>
        <end position="174"/>
    </location>
</feature>
<dbReference type="AlphaFoldDB" id="A0A482YAV2"/>